<reference evidence="1 2" key="1">
    <citation type="submission" date="2024-02" db="EMBL/GenBank/DDBJ databases">
        <title>De novo assembly and annotation of 12 fungi associated with fruit tree decline syndrome in Ontario, Canada.</title>
        <authorList>
            <person name="Sulman M."/>
            <person name="Ellouze W."/>
            <person name="Ilyukhin E."/>
        </authorList>
    </citation>
    <scope>NUCLEOTIDE SEQUENCE [LARGE SCALE GENOMIC DNA]</scope>
    <source>
        <strain evidence="1 2">M1-105</strain>
    </source>
</reference>
<accession>A0ABR3SCW6</accession>
<sequence length="510" mass="57223">MAVQDLRYDSYYDFIWYSDNGPWSVRFTAWYAIGLLKRNQGDDLLHAKAALSNILACQYTKDFDSAWYGTFKLSPDEPDPTPDSDLFPPEIYETYDPNWREFIGTTLVQAVEEFESLLGDDLVSAIEVSLTHAAVGAMRRNGTYPEDDNLILGYSNPGYMRAVVVAWIGQRTHNDTFKDFADRQGKLLFELFTWNNSNTLGEYNAPTYYGMDIWALAAAIKYAPANSTIQSMSKYVLVELWKDIAAHYNGYLKNMVGPYDRAYSRDATTHSQILSMWFWAVFGHEYGPQPPKGEADLLYDVAQGAQVALVADVVAQHIPESVVPELKGTFTGPDRLLNRTIKEDLDSDYVRIATSWISKSLMIGAESIAETENRGDQFVPAIVHWASDPDHKPFPYSAFFSLYPSASTIEAVAGPRTLSISYPNVTQEGSNIFTFALSNISPLWILQGNTVDGLDHLPCLSVNVSAPGLELQRTTYGSQLRDHLFYNISYIVPEGYSGIPSVSFEFEYTC</sequence>
<dbReference type="EMBL" id="JAJVDC020000232">
    <property type="protein sequence ID" value="KAL1617407.1"/>
    <property type="molecule type" value="Genomic_DNA"/>
</dbReference>
<dbReference type="PANTHER" id="PTHR40616:SF1">
    <property type="entry name" value="LINALOOL DEHYDRATASE_ISOMERASE DOMAIN-CONTAINING PROTEIN"/>
    <property type="match status" value="1"/>
</dbReference>
<evidence type="ECO:0000313" key="1">
    <source>
        <dbReference type="EMBL" id="KAL1617407.1"/>
    </source>
</evidence>
<protein>
    <submittedName>
        <fullName evidence="1">Uncharacterized protein</fullName>
    </submittedName>
</protein>
<keyword evidence="2" id="KW-1185">Reference proteome</keyword>
<evidence type="ECO:0000313" key="2">
    <source>
        <dbReference type="Proteomes" id="UP001521116"/>
    </source>
</evidence>
<proteinExistence type="predicted"/>
<dbReference type="Proteomes" id="UP001521116">
    <property type="component" value="Unassembled WGS sequence"/>
</dbReference>
<gene>
    <name evidence="1" type="ORF">SLS56_010985</name>
</gene>
<comment type="caution">
    <text evidence="1">The sequence shown here is derived from an EMBL/GenBank/DDBJ whole genome shotgun (WGS) entry which is preliminary data.</text>
</comment>
<dbReference type="PANTHER" id="PTHR40616">
    <property type="entry name" value="LINALOOL DEHYDRATASE_ISOMERASE DOMAIN-CONTAINING PROTEIN"/>
    <property type="match status" value="1"/>
</dbReference>
<name>A0ABR3SCW6_9PEZI</name>
<organism evidence="1 2">
    <name type="scientific">Neofusicoccum ribis</name>
    <dbReference type="NCBI Taxonomy" id="45134"/>
    <lineage>
        <taxon>Eukaryota</taxon>
        <taxon>Fungi</taxon>
        <taxon>Dikarya</taxon>
        <taxon>Ascomycota</taxon>
        <taxon>Pezizomycotina</taxon>
        <taxon>Dothideomycetes</taxon>
        <taxon>Dothideomycetes incertae sedis</taxon>
        <taxon>Botryosphaeriales</taxon>
        <taxon>Botryosphaeriaceae</taxon>
        <taxon>Neofusicoccum</taxon>
    </lineage>
</organism>